<feature type="domain" description="Nephrocystin 3-like N-terminal" evidence="4">
    <location>
        <begin position="198"/>
        <end position="363"/>
    </location>
</feature>
<feature type="repeat" description="ANK" evidence="2">
    <location>
        <begin position="886"/>
        <end position="906"/>
    </location>
</feature>
<dbReference type="PANTHER" id="PTHR10039">
    <property type="entry name" value="AMELOGENIN"/>
    <property type="match status" value="1"/>
</dbReference>
<dbReference type="Proteomes" id="UP000224854">
    <property type="component" value="Unassembled WGS sequence"/>
</dbReference>
<evidence type="ECO:0000259" key="4">
    <source>
        <dbReference type="Pfam" id="PF24883"/>
    </source>
</evidence>
<comment type="caution">
    <text evidence="5">The sequence shown here is derived from an EMBL/GenBank/DDBJ whole genome shotgun (WGS) entry which is preliminary data.</text>
</comment>
<feature type="repeat" description="ANK" evidence="2">
    <location>
        <begin position="787"/>
        <end position="819"/>
    </location>
</feature>
<dbReference type="PANTHER" id="PTHR10039:SF15">
    <property type="entry name" value="NACHT DOMAIN-CONTAINING PROTEIN"/>
    <property type="match status" value="1"/>
</dbReference>
<keyword evidence="6" id="KW-1185">Reference proteome</keyword>
<evidence type="ECO:0000313" key="6">
    <source>
        <dbReference type="Proteomes" id="UP000224854"/>
    </source>
</evidence>
<dbReference type="InterPro" id="IPR054471">
    <property type="entry name" value="GPIID_WHD"/>
</dbReference>
<accession>A0A2C5ZP08</accession>
<feature type="repeat" description="ANK" evidence="2">
    <location>
        <begin position="853"/>
        <end position="885"/>
    </location>
</feature>
<sequence length="914" mass="102947">MGDAFGTIGVIGVAGQIIQATVQFGLDFKDAPTDVKNFIIELQALKTTLSETHSNLITNDEFIQAFKGQDSALLKQTLGIDTSQIILSCKHELEELLQKLTKRTQGHRVGWERLKGAFLSERTRDAVQDVYRQCQTLNSLVAIDTAALMACTLNEVRAGRQEHRDGETSRQQAAVLDWLSSMNHYTQHSEAISPRQPGTGQWFLETAEYQKWVQTTGQTLFSPGIPGSGKTVLTSIVVEDLSQRFKGDDNIGIAYLYCNFKSYRNLKAIDLLASILKQLAQGKASLPNSVQSLFNNCDKGRTRPLNEQVSITMHSVVMEYTRVFIIVDALDELTMSYDCGEKLLSELFALCKDCEINLFATSRFIPGITSKFQDCLWLNIKATDHDVQTYLEAQASSLPIFVSRDSELSKQVVNSIMKATDGMFLLAKLHLDTIKDKLNLKAVRAALKNLAKGSDAYKKAYDDAMERIEHQSKDRDLLAKRVLSWITCAKRPLTVMELQHALAVEINESELDEENITEVEILVTVCAGLVIVEQESSIIRLVHYTTQEYFENTFQRWFPGATSEITRVCLTYLSMRVFEGGPCPDDDMFEERLRLYNLYDYASKHWGSHAYDDPSVTDDGIRFLKGQANVEASCQAFLADLQKWGCSFYRASQWHLKINGIHLAAHFGLEDLLRRILEGCEVDLRDSHGQTPFVWALRQNHGGTLKLLHDRGADINSKDIQNMTPLMHAIEWNLSENIHQILDWGADIDAKDSEGWSSIIHAANWSNKELMRLLIERGADIDVKDCQGRSSIIHAVKWDNMGLIRLLIDRGADINATDNRGLTALHHASFRENIIAMKLLVENGSYLETKSRYDETPLMLASKGGNLQAVRLLMQQGSDVNFQNDNGRTPLHMAALSGYSNVVKFLREMATKRW</sequence>
<dbReference type="SUPFAM" id="SSF48403">
    <property type="entry name" value="Ankyrin repeat"/>
    <property type="match status" value="1"/>
</dbReference>
<reference evidence="5 6" key="1">
    <citation type="submission" date="2017-06" db="EMBL/GenBank/DDBJ databases">
        <title>Ant-infecting Ophiocordyceps genomes reveal a high diversity of potential behavioral manipulation genes and a possible major role for enterotoxins.</title>
        <authorList>
            <person name="De Bekker C."/>
            <person name="Evans H.C."/>
            <person name="Brachmann A."/>
            <person name="Hughes D.P."/>
        </authorList>
    </citation>
    <scope>NUCLEOTIDE SEQUENCE [LARGE SCALE GENOMIC DNA]</scope>
    <source>
        <strain evidence="5 6">1348a</strain>
    </source>
</reference>
<dbReference type="OrthoDB" id="5142935at2759"/>
<dbReference type="Pfam" id="PF24883">
    <property type="entry name" value="NPHP3_N"/>
    <property type="match status" value="1"/>
</dbReference>
<dbReference type="Gene3D" id="1.25.40.20">
    <property type="entry name" value="Ankyrin repeat-containing domain"/>
    <property type="match status" value="3"/>
</dbReference>
<dbReference type="SMART" id="SM00248">
    <property type="entry name" value="ANK"/>
    <property type="match status" value="8"/>
</dbReference>
<dbReference type="InterPro" id="IPR036770">
    <property type="entry name" value="Ankyrin_rpt-contain_sf"/>
</dbReference>
<keyword evidence="1" id="KW-0677">Repeat</keyword>
<dbReference type="Pfam" id="PF12796">
    <property type="entry name" value="Ank_2"/>
    <property type="match status" value="2"/>
</dbReference>
<feature type="repeat" description="ANK" evidence="2">
    <location>
        <begin position="820"/>
        <end position="852"/>
    </location>
</feature>
<dbReference type="Pfam" id="PF22939">
    <property type="entry name" value="WHD_GPIID"/>
    <property type="match status" value="1"/>
</dbReference>
<gene>
    <name evidence="5" type="ORF">CDD82_491</name>
</gene>
<feature type="domain" description="GPI inositol-deacylase winged helix" evidence="3">
    <location>
        <begin position="471"/>
        <end position="552"/>
    </location>
</feature>
<organism evidence="5 6">
    <name type="scientific">Ophiocordyceps australis</name>
    <dbReference type="NCBI Taxonomy" id="1399860"/>
    <lineage>
        <taxon>Eukaryota</taxon>
        <taxon>Fungi</taxon>
        <taxon>Dikarya</taxon>
        <taxon>Ascomycota</taxon>
        <taxon>Pezizomycotina</taxon>
        <taxon>Sordariomycetes</taxon>
        <taxon>Hypocreomycetidae</taxon>
        <taxon>Hypocreales</taxon>
        <taxon>Ophiocordycipitaceae</taxon>
        <taxon>Ophiocordyceps</taxon>
    </lineage>
</organism>
<dbReference type="Gene3D" id="3.40.50.300">
    <property type="entry name" value="P-loop containing nucleotide triphosphate hydrolases"/>
    <property type="match status" value="1"/>
</dbReference>
<proteinExistence type="predicted"/>
<dbReference type="InterPro" id="IPR002110">
    <property type="entry name" value="Ankyrin_rpt"/>
</dbReference>
<keyword evidence="2" id="KW-0040">ANK repeat</keyword>
<evidence type="ECO:0000256" key="2">
    <source>
        <dbReference type="PROSITE-ProRule" id="PRU00023"/>
    </source>
</evidence>
<feature type="repeat" description="ANK" evidence="2">
    <location>
        <begin position="721"/>
        <end position="753"/>
    </location>
</feature>
<feature type="repeat" description="ANK" evidence="2">
    <location>
        <begin position="754"/>
        <end position="786"/>
    </location>
</feature>
<name>A0A2C5ZP08_9HYPO</name>
<dbReference type="AlphaFoldDB" id="A0A2C5ZP08"/>
<dbReference type="PROSITE" id="PS50297">
    <property type="entry name" value="ANK_REP_REGION"/>
    <property type="match status" value="5"/>
</dbReference>
<evidence type="ECO:0000256" key="1">
    <source>
        <dbReference type="ARBA" id="ARBA00022737"/>
    </source>
</evidence>
<feature type="repeat" description="ANK" evidence="2">
    <location>
        <begin position="688"/>
        <end position="720"/>
    </location>
</feature>
<dbReference type="Pfam" id="PF13637">
    <property type="entry name" value="Ank_4"/>
    <property type="match status" value="1"/>
</dbReference>
<dbReference type="EMBL" id="NJEU01000111">
    <property type="protein sequence ID" value="PHH81562.1"/>
    <property type="molecule type" value="Genomic_DNA"/>
</dbReference>
<dbReference type="InterPro" id="IPR056884">
    <property type="entry name" value="NPHP3-like_N"/>
</dbReference>
<evidence type="ECO:0000259" key="3">
    <source>
        <dbReference type="Pfam" id="PF22939"/>
    </source>
</evidence>
<dbReference type="PROSITE" id="PS50088">
    <property type="entry name" value="ANK_REPEAT"/>
    <property type="match status" value="7"/>
</dbReference>
<evidence type="ECO:0000313" key="5">
    <source>
        <dbReference type="EMBL" id="PHH81562.1"/>
    </source>
</evidence>
<dbReference type="InterPro" id="IPR027417">
    <property type="entry name" value="P-loop_NTPase"/>
</dbReference>
<protein>
    <submittedName>
        <fullName evidence="5">Uncharacterized protein</fullName>
    </submittedName>
</protein>
<dbReference type="SUPFAM" id="SSF52540">
    <property type="entry name" value="P-loop containing nucleoside triphosphate hydrolases"/>
    <property type="match status" value="1"/>
</dbReference>